<sequence length="399" mass="46992">MIHYDLIKEITLFKVEEDYYTANYNGKIYSIGKLLHDALISIQKEHSIEDTAKTISKVHELSIEKETLETHINEFVTKISDSTKNQSTLYNYIYFKVKLFGSKSIDFVSSFMSILFHKYLLLILAPIAIYFTAGLFGLLYADGIINTQSSLKETFSGLFLMYGGIATLGLVHEFGHSSAASYYKQPSDIIGFGIYIVFPVFYSDVSKIWNLNKWKRIVVNLGGIYFQLLMNILFYFLYLYIESIDYKIILKFFIFANFILLVYALNPFLRNDGYWVYSDFFGIKNLTQRATLFPKEFFRTMKTEITFKEKLRFTYKNFPLLFYSFFFYIIMIVLILGLVYLTYLNVINIKDFILSWQEIDWNTALVYREIFGLIFGLFINLYFLSMILKRLVFKKLNSF</sequence>
<reference evidence="2 3" key="1">
    <citation type="journal article" date="2013" name="Int. J. Syst. Evol. Microbiol.">
        <title>Kordia antarctica sp. nov., isolated from Antarctic seawater.</title>
        <authorList>
            <person name="Baek K."/>
            <person name="Choi A."/>
            <person name="Kang I."/>
            <person name="Lee K."/>
            <person name="Cho J.C."/>
        </authorList>
    </citation>
    <scope>NUCLEOTIDE SEQUENCE [LARGE SCALE GENOMIC DNA]</scope>
    <source>
        <strain evidence="2 3">IMCC3317</strain>
    </source>
</reference>
<accession>A0A7L4ZK34</accession>
<keyword evidence="1" id="KW-0812">Transmembrane</keyword>
<feature type="transmembrane region" description="Helical" evidence="1">
    <location>
        <begin position="155"/>
        <end position="175"/>
    </location>
</feature>
<dbReference type="EMBL" id="CP019288">
    <property type="protein sequence ID" value="QHI36890.1"/>
    <property type="molecule type" value="Genomic_DNA"/>
</dbReference>
<evidence type="ECO:0008006" key="4">
    <source>
        <dbReference type="Google" id="ProtNLM"/>
    </source>
</evidence>
<keyword evidence="3" id="KW-1185">Reference proteome</keyword>
<evidence type="ECO:0000256" key="1">
    <source>
        <dbReference type="SAM" id="Phobius"/>
    </source>
</evidence>
<keyword evidence="1" id="KW-0472">Membrane</keyword>
<keyword evidence="1" id="KW-1133">Transmembrane helix</keyword>
<evidence type="ECO:0000313" key="3">
    <source>
        <dbReference type="Proteomes" id="UP000464657"/>
    </source>
</evidence>
<dbReference type="KEGG" id="kan:IMCC3317_22600"/>
<dbReference type="OrthoDB" id="9759690at2"/>
<dbReference type="AlphaFoldDB" id="A0A7L4ZK34"/>
<feature type="transmembrane region" description="Helical" evidence="1">
    <location>
        <begin position="365"/>
        <end position="388"/>
    </location>
</feature>
<dbReference type="RefSeq" id="WP_160129559.1">
    <property type="nucleotide sequence ID" value="NZ_CP019288.1"/>
</dbReference>
<proteinExistence type="predicted"/>
<feature type="transmembrane region" description="Helical" evidence="1">
    <location>
        <begin position="187"/>
        <end position="205"/>
    </location>
</feature>
<feature type="transmembrane region" description="Helical" evidence="1">
    <location>
        <begin position="119"/>
        <end position="140"/>
    </location>
</feature>
<gene>
    <name evidence="2" type="ORF">IMCC3317_22600</name>
</gene>
<feature type="transmembrane region" description="Helical" evidence="1">
    <location>
        <begin position="217"/>
        <end position="241"/>
    </location>
</feature>
<feature type="transmembrane region" description="Helical" evidence="1">
    <location>
        <begin position="320"/>
        <end position="344"/>
    </location>
</feature>
<name>A0A7L4ZK34_9FLAO</name>
<dbReference type="Proteomes" id="UP000464657">
    <property type="component" value="Chromosome"/>
</dbReference>
<evidence type="ECO:0000313" key="2">
    <source>
        <dbReference type="EMBL" id="QHI36890.1"/>
    </source>
</evidence>
<protein>
    <recommendedName>
        <fullName evidence="4">Peptide zinc metalloprotease protein YydH</fullName>
    </recommendedName>
</protein>
<feature type="transmembrane region" description="Helical" evidence="1">
    <location>
        <begin position="248"/>
        <end position="269"/>
    </location>
</feature>
<organism evidence="2 3">
    <name type="scientific">Kordia antarctica</name>
    <dbReference type="NCBI Taxonomy" id="1218801"/>
    <lineage>
        <taxon>Bacteria</taxon>
        <taxon>Pseudomonadati</taxon>
        <taxon>Bacteroidota</taxon>
        <taxon>Flavobacteriia</taxon>
        <taxon>Flavobacteriales</taxon>
        <taxon>Flavobacteriaceae</taxon>
        <taxon>Kordia</taxon>
    </lineage>
</organism>